<proteinExistence type="predicted"/>
<dbReference type="Gramene" id="ERM98614">
    <property type="protein sequence ID" value="ERM98614"/>
    <property type="gene ID" value="AMTR_s00109p00081040"/>
</dbReference>
<name>W1NVB1_AMBTC</name>
<dbReference type="Proteomes" id="UP000017836">
    <property type="component" value="Unassembled WGS sequence"/>
</dbReference>
<sequence>MSKSAIVVTGSRVYSSFMRLMARNKPMVSGDMASSVLPSSTRSCVRRRSITRVSGIGVQ</sequence>
<organism evidence="1 2">
    <name type="scientific">Amborella trichopoda</name>
    <dbReference type="NCBI Taxonomy" id="13333"/>
    <lineage>
        <taxon>Eukaryota</taxon>
        <taxon>Viridiplantae</taxon>
        <taxon>Streptophyta</taxon>
        <taxon>Embryophyta</taxon>
        <taxon>Tracheophyta</taxon>
        <taxon>Spermatophyta</taxon>
        <taxon>Magnoliopsida</taxon>
        <taxon>Amborellales</taxon>
        <taxon>Amborellaceae</taxon>
        <taxon>Amborella</taxon>
    </lineage>
</organism>
<reference evidence="2" key="1">
    <citation type="journal article" date="2013" name="Science">
        <title>The Amborella genome and the evolution of flowering plants.</title>
        <authorList>
            <consortium name="Amborella Genome Project"/>
        </authorList>
    </citation>
    <scope>NUCLEOTIDE SEQUENCE [LARGE SCALE GENOMIC DNA]</scope>
</reference>
<dbReference type="EMBL" id="KI395307">
    <property type="protein sequence ID" value="ERM98614.1"/>
    <property type="molecule type" value="Genomic_DNA"/>
</dbReference>
<dbReference type="AlphaFoldDB" id="W1NVB1"/>
<accession>W1NVB1</accession>
<protein>
    <submittedName>
        <fullName evidence="1">Uncharacterized protein</fullName>
    </submittedName>
</protein>
<keyword evidence="2" id="KW-1185">Reference proteome</keyword>
<gene>
    <name evidence="1" type="ORF">AMTR_s00109p00081040</name>
</gene>
<evidence type="ECO:0000313" key="1">
    <source>
        <dbReference type="EMBL" id="ERM98614.1"/>
    </source>
</evidence>
<evidence type="ECO:0000313" key="2">
    <source>
        <dbReference type="Proteomes" id="UP000017836"/>
    </source>
</evidence>
<dbReference type="HOGENOM" id="CLU_2963929_0_0_1"/>